<comment type="caution">
    <text evidence="2">The sequence shown here is derived from an EMBL/GenBank/DDBJ whole genome shotgun (WGS) entry which is preliminary data.</text>
</comment>
<feature type="chain" id="PRO_5046983182" evidence="1">
    <location>
        <begin position="28"/>
        <end position="83"/>
    </location>
</feature>
<reference evidence="2" key="1">
    <citation type="submission" date="2024-05" db="EMBL/GenBank/DDBJ databases">
        <title>30 novel species of actinomycetes from the DSMZ collection.</title>
        <authorList>
            <person name="Nouioui I."/>
        </authorList>
    </citation>
    <scope>NUCLEOTIDE SEQUENCE</scope>
    <source>
        <strain evidence="2">DSM 41529</strain>
    </source>
</reference>
<proteinExistence type="predicted"/>
<feature type="signal peptide" evidence="1">
    <location>
        <begin position="1"/>
        <end position="27"/>
    </location>
</feature>
<gene>
    <name evidence="2" type="ORF">RND15_44245</name>
</gene>
<dbReference type="EMBL" id="JAVRFD010000035">
    <property type="protein sequence ID" value="MDT0549615.1"/>
    <property type="molecule type" value="Genomic_DNA"/>
</dbReference>
<sequence length="83" mass="8347">MRKLTLSLSLAAVCATSLIAIAPAATASESGAQASCVTLWQAAGDKDGSRAFSGNDSNFVGNNWSSGTAMNDDANSGKNNCGF</sequence>
<keyword evidence="1" id="KW-0732">Signal</keyword>
<evidence type="ECO:0000313" key="2">
    <source>
        <dbReference type="EMBL" id="MDT0549615.1"/>
    </source>
</evidence>
<organism evidence="2 3">
    <name type="scientific">Streptomyces lonegramiae</name>
    <dbReference type="NCBI Taxonomy" id="3075524"/>
    <lineage>
        <taxon>Bacteria</taxon>
        <taxon>Bacillati</taxon>
        <taxon>Actinomycetota</taxon>
        <taxon>Actinomycetes</taxon>
        <taxon>Kitasatosporales</taxon>
        <taxon>Streptomycetaceae</taxon>
        <taxon>Streptomyces</taxon>
    </lineage>
</organism>
<name>A0ABU2XVQ2_9ACTN</name>
<protein>
    <submittedName>
        <fullName evidence="2">Uncharacterized protein</fullName>
    </submittedName>
</protein>
<keyword evidence="3" id="KW-1185">Reference proteome</keyword>
<evidence type="ECO:0000256" key="1">
    <source>
        <dbReference type="SAM" id="SignalP"/>
    </source>
</evidence>
<accession>A0ABU2XVQ2</accession>
<evidence type="ECO:0000313" key="3">
    <source>
        <dbReference type="Proteomes" id="UP001180754"/>
    </source>
</evidence>
<dbReference type="Proteomes" id="UP001180754">
    <property type="component" value="Unassembled WGS sequence"/>
</dbReference>
<dbReference type="RefSeq" id="WP_311730178.1">
    <property type="nucleotide sequence ID" value="NZ_JAVRFD010000035.1"/>
</dbReference>